<reference evidence="1" key="2">
    <citation type="submission" date="2015-07" db="EMBL/GenBank/DDBJ databases">
        <title>Plasmids, circular viruses and viroids from rat gut.</title>
        <authorList>
            <person name="Jorgensen T.J."/>
            <person name="Hansen M.A."/>
            <person name="Xu Z."/>
            <person name="Tabak M.A."/>
            <person name="Sorensen S.J."/>
            <person name="Hansen L.H."/>
        </authorList>
    </citation>
    <scope>NUCLEOTIDE SEQUENCE</scope>
    <source>
        <strain evidence="1">RGRH0222</strain>
    </source>
</reference>
<reference evidence="1" key="1">
    <citation type="submission" date="2015-06" db="EMBL/GenBank/DDBJ databases">
        <authorList>
            <person name="Joergensen T."/>
        </authorList>
    </citation>
    <scope>NUCLEOTIDE SEQUENCE</scope>
    <source>
        <strain evidence="1">RGRH0222</strain>
    </source>
</reference>
<protein>
    <submittedName>
        <fullName evidence="1">Uncharacterized protein</fullName>
    </submittedName>
</protein>
<evidence type="ECO:0000313" key="1">
    <source>
        <dbReference type="EMBL" id="CRY94257.1"/>
    </source>
</evidence>
<dbReference type="EMBL" id="LN852896">
    <property type="protein sequence ID" value="CRY94257.1"/>
    <property type="molecule type" value="Genomic_DNA"/>
</dbReference>
<name>A0A0H5QDR6_9ZZZZ</name>
<dbReference type="AlphaFoldDB" id="A0A0H5QDR6"/>
<accession>A0A0H5QDR6</accession>
<proteinExistence type="predicted"/>
<sequence length="116" mass="13266">MKARKIENQDSYKLNIEHKEGFHFAKKAIIDQVNALPVREEQREDLCRFMDTLIEPTETDTFVKQKVIDHVSGLLISAEEKEKLQRLVNSLIELTEVDAFFAGFKACAELAGEAKN</sequence>
<organism evidence="1">
    <name type="scientific">uncultured prokaryote</name>
    <dbReference type="NCBI Taxonomy" id="198431"/>
    <lineage>
        <taxon>unclassified sequences</taxon>
        <taxon>environmental samples</taxon>
    </lineage>
</organism>